<evidence type="ECO:0000256" key="3">
    <source>
        <dbReference type="SAM" id="MobiDB-lite"/>
    </source>
</evidence>
<accession>A0A7J5DXY1</accession>
<sequence>MARLPGHRAPRRDPRAHRRRRAGVVHGGLSVRVEPDRRLVLVRHGRTAWNAALRIQGQTDVELDEVGLEQARAVAPLVAALRPSLVWSSDLARARVTADEIAKEAGLVPSYDERLREFHLGAYQGRTHAELGASDGPALTRFRLGEWDDIPGAETADQVATRYAAALTDLAAALAPGETGVAVSHGAATRVGLVRFLGWPPVVAQDLRGLGNCGRVVLEQRPSGEWALASYNL</sequence>
<dbReference type="SMART" id="SM00855">
    <property type="entry name" value="PGAM"/>
    <property type="match status" value="1"/>
</dbReference>
<proteinExistence type="predicted"/>
<dbReference type="EMBL" id="WBVM01000001">
    <property type="protein sequence ID" value="KAB2810584.1"/>
    <property type="molecule type" value="Genomic_DNA"/>
</dbReference>
<dbReference type="InterPro" id="IPR029033">
    <property type="entry name" value="His_PPase_superfam"/>
</dbReference>
<dbReference type="Proteomes" id="UP000449906">
    <property type="component" value="Unassembled WGS sequence"/>
</dbReference>
<evidence type="ECO:0000256" key="1">
    <source>
        <dbReference type="PIRSR" id="PIRSR613078-1"/>
    </source>
</evidence>
<dbReference type="GO" id="GO:0016791">
    <property type="term" value="F:phosphatase activity"/>
    <property type="evidence" value="ECO:0007669"/>
    <property type="project" value="TreeGrafter"/>
</dbReference>
<feature type="active site" description="Proton donor/acceptor" evidence="1">
    <location>
        <position position="117"/>
    </location>
</feature>
<feature type="active site" description="Tele-phosphohistidine intermediate" evidence="1">
    <location>
        <position position="44"/>
    </location>
</feature>
<dbReference type="PANTHER" id="PTHR48100">
    <property type="entry name" value="BROAD-SPECIFICITY PHOSPHATASE YOR283W-RELATED"/>
    <property type="match status" value="1"/>
</dbReference>
<dbReference type="AlphaFoldDB" id="A0A7J5DXY1"/>
<dbReference type="InterPro" id="IPR013078">
    <property type="entry name" value="His_Pase_superF_clade-1"/>
</dbReference>
<dbReference type="PANTHER" id="PTHR48100:SF1">
    <property type="entry name" value="HISTIDINE PHOSPHATASE FAMILY PROTEIN-RELATED"/>
    <property type="match status" value="1"/>
</dbReference>
<dbReference type="SUPFAM" id="SSF53254">
    <property type="entry name" value="Phosphoglycerate mutase-like"/>
    <property type="match status" value="1"/>
</dbReference>
<name>A0A7J5DXY1_NOCSI</name>
<protein>
    <submittedName>
        <fullName evidence="4">Histidine phosphatase family protein</fullName>
    </submittedName>
</protein>
<organism evidence="4 5">
    <name type="scientific">Nocardioides simplex</name>
    <name type="common">Arthrobacter simplex</name>
    <dbReference type="NCBI Taxonomy" id="2045"/>
    <lineage>
        <taxon>Bacteria</taxon>
        <taxon>Bacillati</taxon>
        <taxon>Actinomycetota</taxon>
        <taxon>Actinomycetes</taxon>
        <taxon>Propionibacteriales</taxon>
        <taxon>Nocardioidaceae</taxon>
        <taxon>Pimelobacter</taxon>
    </lineage>
</organism>
<feature type="binding site" evidence="2">
    <location>
        <begin position="43"/>
        <end position="50"/>
    </location>
    <ligand>
        <name>substrate</name>
    </ligand>
</feature>
<dbReference type="Gene3D" id="3.40.50.1240">
    <property type="entry name" value="Phosphoglycerate mutase-like"/>
    <property type="match status" value="1"/>
</dbReference>
<evidence type="ECO:0000256" key="2">
    <source>
        <dbReference type="PIRSR" id="PIRSR613078-2"/>
    </source>
</evidence>
<comment type="caution">
    <text evidence="4">The sequence shown here is derived from an EMBL/GenBank/DDBJ whole genome shotgun (WGS) entry which is preliminary data.</text>
</comment>
<reference evidence="4 5" key="1">
    <citation type="submission" date="2019-09" db="EMBL/GenBank/DDBJ databases">
        <title>Pimelobacter sp. isolated from Paulinella.</title>
        <authorList>
            <person name="Jeong S.E."/>
        </authorList>
    </citation>
    <scope>NUCLEOTIDE SEQUENCE [LARGE SCALE GENOMIC DNA]</scope>
    <source>
        <strain evidence="4 5">Pch-N</strain>
    </source>
</reference>
<dbReference type="InterPro" id="IPR050275">
    <property type="entry name" value="PGM_Phosphatase"/>
</dbReference>
<dbReference type="GO" id="GO:0005737">
    <property type="term" value="C:cytoplasm"/>
    <property type="evidence" value="ECO:0007669"/>
    <property type="project" value="TreeGrafter"/>
</dbReference>
<feature type="region of interest" description="Disordered" evidence="3">
    <location>
        <begin position="1"/>
        <end position="21"/>
    </location>
</feature>
<evidence type="ECO:0000313" key="5">
    <source>
        <dbReference type="Proteomes" id="UP000449906"/>
    </source>
</evidence>
<gene>
    <name evidence="4" type="ORF">F9L07_01035</name>
</gene>
<feature type="binding site" evidence="2">
    <location>
        <position position="93"/>
    </location>
    <ligand>
        <name>substrate</name>
    </ligand>
</feature>
<evidence type="ECO:0000313" key="4">
    <source>
        <dbReference type="EMBL" id="KAB2810584.1"/>
    </source>
</evidence>
<dbReference type="CDD" id="cd07067">
    <property type="entry name" value="HP_PGM_like"/>
    <property type="match status" value="1"/>
</dbReference>
<dbReference type="Pfam" id="PF00300">
    <property type="entry name" value="His_Phos_1"/>
    <property type="match status" value="1"/>
</dbReference>